<name>A0A2P7QJU9_9GAMM</name>
<gene>
    <name evidence="5" type="ORF">C7I36_14305</name>
</gene>
<organism evidence="5 6">
    <name type="scientific">Zobellella taiwanensis</name>
    <dbReference type="NCBI Taxonomy" id="347535"/>
    <lineage>
        <taxon>Bacteria</taxon>
        <taxon>Pseudomonadati</taxon>
        <taxon>Pseudomonadota</taxon>
        <taxon>Gammaproteobacteria</taxon>
        <taxon>Aeromonadales</taxon>
        <taxon>Aeromonadaceae</taxon>
        <taxon>Zobellella</taxon>
    </lineage>
</organism>
<dbReference type="AlphaFoldDB" id="A0A2P7QJU9"/>
<dbReference type="SUPFAM" id="SSF100950">
    <property type="entry name" value="NagB/RpiA/CoA transferase-like"/>
    <property type="match status" value="2"/>
</dbReference>
<evidence type="ECO:0000256" key="4">
    <source>
        <dbReference type="PIRSR" id="PIRSR000858-1"/>
    </source>
</evidence>
<dbReference type="InterPro" id="IPR014388">
    <property type="entry name" value="3-oxoacid_CoA-transferase"/>
</dbReference>
<sequence length="512" mass="56061">MNNKVITKEAAAELIRDNSTICTVGMTLVSASESILSSIEKRFLDTDSPRNLTLVHAAGQSDRNRGIQHLAHPGLVKRIIGSHWGLAPKWMEMISGNQVEAYCLPQGQMVHLYSAMAAGLPGRLSPVGLNTFIDPRIEGGKMNSCTKENIVEVVKFKDKEYIFYPSIPLDTLIIRGTSADPKGNLTTDEEAMKLEVLPAVLAAKRFGARVIAQVKYLVEGGSLDPKSVVVPGDFIDNIVICDNPERDHRQTSSWYYDPAYCGKIRVSPQQETSKAPLDIRKIIGRRAVDFIKPGAIINLGTGIPNDVIGQIVKEKEMESDVTITVESGIYGGLQSGGIDFGIGRNLSAMISHQDQMLYYNGAGVDITYMGAGELDRNGNVNATRLGSQCTGAGGFIDITQNARHVVFCSTFTTKGLEIELNDGKLNIVKEGHIKKLVNTVNQISYSGKLAVEKSQKMHFVTERAVFEMTDKGIMLIEIAPGIDLEKDILQLMEFKPLISEKLKTMPMNIFTA</sequence>
<dbReference type="PANTHER" id="PTHR43293">
    <property type="entry name" value="ACETATE COA-TRANSFERASE YDIF"/>
    <property type="match status" value="1"/>
</dbReference>
<dbReference type="EMBL" id="PXYH01000023">
    <property type="protein sequence ID" value="PSJ38234.1"/>
    <property type="molecule type" value="Genomic_DNA"/>
</dbReference>
<dbReference type="Proteomes" id="UP000242181">
    <property type="component" value="Unassembled WGS sequence"/>
</dbReference>
<accession>A0A2P7QJU9</accession>
<dbReference type="InterPro" id="IPR037171">
    <property type="entry name" value="NagB/RpiA_transferase-like"/>
</dbReference>
<evidence type="ECO:0000256" key="2">
    <source>
        <dbReference type="ARBA" id="ARBA00022679"/>
    </source>
</evidence>
<dbReference type="PANTHER" id="PTHR43293:SF1">
    <property type="entry name" value="ACETATE COA-TRANSFERASE YDIF"/>
    <property type="match status" value="1"/>
</dbReference>
<reference evidence="5 6" key="1">
    <citation type="submission" date="2018-03" db="EMBL/GenBank/DDBJ databases">
        <title>The draft genome of Zobellella taiwanensis JCM 13381.</title>
        <authorList>
            <person name="Liu L."/>
            <person name="Li L."/>
            <person name="Wang T."/>
            <person name="Zhang X."/>
            <person name="Liang L."/>
        </authorList>
    </citation>
    <scope>NUCLEOTIDE SEQUENCE [LARGE SCALE GENOMIC DNA]</scope>
    <source>
        <strain evidence="5 6">JCM 13381</strain>
    </source>
</reference>
<dbReference type="PIRSF" id="PIRSF000858">
    <property type="entry name" value="SCOT-t"/>
    <property type="match status" value="1"/>
</dbReference>
<feature type="active site" description="5-glutamyl coenzyme A thioester intermediate" evidence="4">
    <location>
        <position position="326"/>
    </location>
</feature>
<dbReference type="EC" id="2.8.3.8" evidence="3"/>
<comment type="similarity">
    <text evidence="1 3">Belongs to the 3-oxoacid CoA-transferase family.</text>
</comment>
<dbReference type="Pfam" id="PF01144">
    <property type="entry name" value="CoA_trans"/>
    <property type="match status" value="1"/>
</dbReference>
<dbReference type="OrthoDB" id="9805230at2"/>
<comment type="caution">
    <text evidence="5">The sequence shown here is derived from an EMBL/GenBank/DDBJ whole genome shotgun (WGS) entry which is preliminary data.</text>
</comment>
<comment type="function">
    <text evidence="3">CoA transferase having broad substrate specificity for short-chain acyl-CoA thioesters with the activity decreasing when the length of the carboxylic acid chain exceeds four carbons.</text>
</comment>
<protein>
    <recommendedName>
        <fullName evidence="3">Acetate CoA-transferase YdiF</fullName>
        <ecNumber evidence="3">2.8.3.8</ecNumber>
    </recommendedName>
</protein>
<dbReference type="SMART" id="SM00882">
    <property type="entry name" value="CoA_trans"/>
    <property type="match status" value="1"/>
</dbReference>
<keyword evidence="6" id="KW-1185">Reference proteome</keyword>
<dbReference type="GO" id="GO:0008775">
    <property type="term" value="F:acetate CoA-transferase activity"/>
    <property type="evidence" value="ECO:0007669"/>
    <property type="project" value="UniProtKB-EC"/>
</dbReference>
<evidence type="ECO:0000313" key="5">
    <source>
        <dbReference type="EMBL" id="PSJ38234.1"/>
    </source>
</evidence>
<evidence type="ECO:0000313" key="6">
    <source>
        <dbReference type="Proteomes" id="UP000242181"/>
    </source>
</evidence>
<dbReference type="RefSeq" id="WP_106454372.1">
    <property type="nucleotide sequence ID" value="NZ_PXYH01000023.1"/>
</dbReference>
<evidence type="ECO:0000256" key="1">
    <source>
        <dbReference type="ARBA" id="ARBA00007154"/>
    </source>
</evidence>
<dbReference type="Gene3D" id="3.40.1080.10">
    <property type="entry name" value="Glutaconate Coenzyme A-transferase"/>
    <property type="match status" value="2"/>
</dbReference>
<evidence type="ECO:0000256" key="3">
    <source>
        <dbReference type="PIRNR" id="PIRNR000858"/>
    </source>
</evidence>
<comment type="catalytic activity">
    <reaction evidence="3">
        <text>an acyl-CoA + acetate = a carboxylate + acetyl-CoA</text>
        <dbReference type="Rhea" id="RHEA:13381"/>
        <dbReference type="ChEBI" id="CHEBI:29067"/>
        <dbReference type="ChEBI" id="CHEBI:30089"/>
        <dbReference type="ChEBI" id="CHEBI:57288"/>
        <dbReference type="ChEBI" id="CHEBI:58342"/>
        <dbReference type="EC" id="2.8.3.8"/>
    </reaction>
</comment>
<dbReference type="GO" id="GO:0046952">
    <property type="term" value="P:ketone body catabolic process"/>
    <property type="evidence" value="ECO:0007669"/>
    <property type="project" value="InterPro"/>
</dbReference>
<proteinExistence type="inferred from homology"/>
<keyword evidence="2 3" id="KW-0808">Transferase</keyword>
<dbReference type="InterPro" id="IPR004165">
    <property type="entry name" value="CoA_trans_fam_I"/>
</dbReference>